<protein>
    <submittedName>
        <fullName evidence="5">RPL37A</fullName>
    </submittedName>
</protein>
<feature type="region of interest" description="Disordered" evidence="4">
    <location>
        <begin position="65"/>
        <end position="85"/>
    </location>
</feature>
<gene>
    <name evidence="5" type="ORF">LAZ67_2005056</name>
</gene>
<keyword evidence="2" id="KW-0689">Ribosomal protein</keyword>
<comment type="similarity">
    <text evidence="1">Belongs to the eukaryotic ribosomal protein eL43 family.</text>
</comment>
<proteinExistence type="inferred from homology"/>
<dbReference type="PANTHER" id="PTHR48129">
    <property type="entry name" value="60S RIBOSOMAL PROTEIN L37A"/>
    <property type="match status" value="1"/>
</dbReference>
<organism evidence="5 6">
    <name type="scientific">Cordylochernes scorpioides</name>
    <dbReference type="NCBI Taxonomy" id="51811"/>
    <lineage>
        <taxon>Eukaryota</taxon>
        <taxon>Metazoa</taxon>
        <taxon>Ecdysozoa</taxon>
        <taxon>Arthropoda</taxon>
        <taxon>Chelicerata</taxon>
        <taxon>Arachnida</taxon>
        <taxon>Pseudoscorpiones</taxon>
        <taxon>Cheliferoidea</taxon>
        <taxon>Chernetidae</taxon>
        <taxon>Cordylochernes</taxon>
    </lineage>
</organism>
<dbReference type="EMBL" id="CP092864">
    <property type="protein sequence ID" value="UYV63625.1"/>
    <property type="molecule type" value="Genomic_DNA"/>
</dbReference>
<accession>A0ABY6K4W2</accession>
<dbReference type="PANTHER" id="PTHR48129:SF1">
    <property type="entry name" value="LARGE RIBOSOMAL SUBUNIT PROTEIN EL43"/>
    <property type="match status" value="1"/>
</dbReference>
<dbReference type="InterPro" id="IPR011331">
    <property type="entry name" value="Ribosomal_eL37/eL43"/>
</dbReference>
<evidence type="ECO:0000256" key="1">
    <source>
        <dbReference type="ARBA" id="ARBA00008672"/>
    </source>
</evidence>
<name>A0ABY6K4W2_9ARAC</name>
<evidence type="ECO:0000313" key="6">
    <source>
        <dbReference type="Proteomes" id="UP001235939"/>
    </source>
</evidence>
<dbReference type="InterPro" id="IPR050522">
    <property type="entry name" value="Ribosomal_protein_eL43"/>
</dbReference>
<evidence type="ECO:0000256" key="2">
    <source>
        <dbReference type="ARBA" id="ARBA00022980"/>
    </source>
</evidence>
<dbReference type="SUPFAM" id="SSF57829">
    <property type="entry name" value="Zn-binding ribosomal proteins"/>
    <property type="match status" value="1"/>
</dbReference>
<keyword evidence="3" id="KW-0687">Ribonucleoprotein</keyword>
<dbReference type="Proteomes" id="UP001235939">
    <property type="component" value="Chromosome 02"/>
</dbReference>
<evidence type="ECO:0000256" key="4">
    <source>
        <dbReference type="SAM" id="MobiDB-lite"/>
    </source>
</evidence>
<reference evidence="5 6" key="1">
    <citation type="submission" date="2022-01" db="EMBL/GenBank/DDBJ databases">
        <title>A chromosomal length assembly of Cordylochernes scorpioides.</title>
        <authorList>
            <person name="Zeh D."/>
            <person name="Zeh J."/>
        </authorList>
    </citation>
    <scope>NUCLEOTIDE SEQUENCE [LARGE SCALE GENOMIC DNA]</scope>
    <source>
        <strain evidence="5">IN4F17</strain>
        <tissue evidence="5">Whole Body</tissue>
    </source>
</reference>
<evidence type="ECO:0000313" key="5">
    <source>
        <dbReference type="EMBL" id="UYV63625.1"/>
    </source>
</evidence>
<dbReference type="InterPro" id="IPR011332">
    <property type="entry name" value="Ribosomal_zn-bd"/>
</dbReference>
<dbReference type="Pfam" id="PF01780">
    <property type="entry name" value="Ribosomal_L37ae"/>
    <property type="match status" value="1"/>
</dbReference>
<dbReference type="InterPro" id="IPR002674">
    <property type="entry name" value="Ribosomal_eL43"/>
</dbReference>
<sequence length="182" mass="20957">MTLSYLNKELLDERLSRRQDDQYIAHHLDRRTSLYVIYKILAPGFHRRVKAKTSFQDDDVPIDDDTTTKPLFTPQENGRKGTRDKVPRLRWNPWQKHVKFTSVSTIIASYKMAKRTKKVGVVGKYGTRLRSRGSRFPSTKKKNTPAAFAARAPQKRKCVGIWNCHTCTKTVSGDVPITNTFC</sequence>
<keyword evidence="6" id="KW-1185">Reference proteome</keyword>
<dbReference type="Gene3D" id="2.20.25.30">
    <property type="match status" value="1"/>
</dbReference>
<evidence type="ECO:0000256" key="3">
    <source>
        <dbReference type="ARBA" id="ARBA00023274"/>
    </source>
</evidence>